<dbReference type="AlphaFoldDB" id="A0A947DJL2"/>
<dbReference type="PANTHER" id="PTHR33988:SF3">
    <property type="entry name" value="ENDORIBONUCLEASE TOXIN CHPB-RELATED"/>
    <property type="match status" value="1"/>
</dbReference>
<dbReference type="GO" id="GO:0004521">
    <property type="term" value="F:RNA endonuclease activity"/>
    <property type="evidence" value="ECO:0007669"/>
    <property type="project" value="TreeGrafter"/>
</dbReference>
<dbReference type="Pfam" id="PF02452">
    <property type="entry name" value="PemK_toxin"/>
    <property type="match status" value="1"/>
</dbReference>
<dbReference type="RefSeq" id="WP_215610872.1">
    <property type="nucleotide sequence ID" value="NZ_JADOES010000060.1"/>
</dbReference>
<gene>
    <name evidence="3" type="primary">mazF</name>
    <name evidence="3" type="ORF">IXB50_20520</name>
</gene>
<comment type="caution">
    <text evidence="3">The sequence shown here is derived from an EMBL/GenBank/DDBJ whole genome shotgun (WGS) entry which is preliminary data.</text>
</comment>
<organism evidence="3 4">
    <name type="scientific">Leptothoe spongobia TAU-MAC 1115</name>
    <dbReference type="NCBI Taxonomy" id="1967444"/>
    <lineage>
        <taxon>Bacteria</taxon>
        <taxon>Bacillati</taxon>
        <taxon>Cyanobacteriota</taxon>
        <taxon>Cyanophyceae</taxon>
        <taxon>Nodosilineales</taxon>
        <taxon>Cymatolegaceae</taxon>
        <taxon>Leptothoe</taxon>
        <taxon>Leptothoe spongobia</taxon>
    </lineage>
</organism>
<dbReference type="EMBL" id="JADOES010000060">
    <property type="protein sequence ID" value="MBT9317808.1"/>
    <property type="molecule type" value="Genomic_DNA"/>
</dbReference>
<evidence type="ECO:0000313" key="4">
    <source>
        <dbReference type="Proteomes" id="UP000717364"/>
    </source>
</evidence>
<dbReference type="InterPro" id="IPR011067">
    <property type="entry name" value="Plasmid_toxin/cell-grow_inhib"/>
</dbReference>
<evidence type="ECO:0000256" key="1">
    <source>
        <dbReference type="ARBA" id="ARBA00007521"/>
    </source>
</evidence>
<dbReference type="Gene3D" id="2.30.30.110">
    <property type="match status" value="1"/>
</dbReference>
<keyword evidence="3" id="KW-0378">Hydrolase</keyword>
<dbReference type="GO" id="GO:0016075">
    <property type="term" value="P:rRNA catabolic process"/>
    <property type="evidence" value="ECO:0007669"/>
    <property type="project" value="TreeGrafter"/>
</dbReference>
<dbReference type="InterPro" id="IPR003477">
    <property type="entry name" value="PemK-like"/>
</dbReference>
<evidence type="ECO:0000256" key="2">
    <source>
        <dbReference type="ARBA" id="ARBA00022649"/>
    </source>
</evidence>
<dbReference type="NCBIfam" id="NF007386">
    <property type="entry name" value="PRK09907.1"/>
    <property type="match status" value="1"/>
</dbReference>
<dbReference type="GO" id="GO:0003677">
    <property type="term" value="F:DNA binding"/>
    <property type="evidence" value="ECO:0007669"/>
    <property type="project" value="InterPro"/>
</dbReference>
<reference evidence="3" key="2">
    <citation type="journal article" date="2021" name="Mar. Drugs">
        <title>Genome Reduction and Secondary Metabolism of the Marine Sponge-Associated Cyanobacterium Leptothoe.</title>
        <authorList>
            <person name="Konstantinou D."/>
            <person name="Popin R.V."/>
            <person name="Fewer D.P."/>
            <person name="Sivonen K."/>
            <person name="Gkelis S."/>
        </authorList>
    </citation>
    <scope>NUCLEOTIDE SEQUENCE</scope>
    <source>
        <strain evidence="3">TAU-MAC 1115</strain>
    </source>
</reference>
<dbReference type="GO" id="GO:0006402">
    <property type="term" value="P:mRNA catabolic process"/>
    <property type="evidence" value="ECO:0007669"/>
    <property type="project" value="TreeGrafter"/>
</dbReference>
<proteinExistence type="inferred from homology"/>
<sequence length="113" mass="12817">MALSRCVQNKPEPLYLDFDPTKGHEQRGHRPALVISPRSYNAKSSLALFMPITRQQKGYPFEVLLPSGLQVQGVILADQIKCLDWKAHKVQFVETVSEDLIEEVQAKVEPLIF</sequence>
<reference evidence="3" key="1">
    <citation type="submission" date="2020-11" db="EMBL/GenBank/DDBJ databases">
        <authorList>
            <person name="Konstantinou D."/>
            <person name="Gkelis S."/>
            <person name="Popin R."/>
            <person name="Fewer D."/>
            <person name="Sivonen K."/>
        </authorList>
    </citation>
    <scope>NUCLEOTIDE SEQUENCE</scope>
    <source>
        <strain evidence="3">TAU-MAC 1115</strain>
    </source>
</reference>
<dbReference type="SUPFAM" id="SSF50118">
    <property type="entry name" value="Cell growth inhibitor/plasmid maintenance toxic component"/>
    <property type="match status" value="1"/>
</dbReference>
<dbReference type="PANTHER" id="PTHR33988">
    <property type="entry name" value="ENDORIBONUCLEASE MAZF-RELATED"/>
    <property type="match status" value="1"/>
</dbReference>
<keyword evidence="4" id="KW-1185">Reference proteome</keyword>
<keyword evidence="2" id="KW-1277">Toxin-antitoxin system</keyword>
<dbReference type="EC" id="3.1.27.-" evidence="3"/>
<comment type="similarity">
    <text evidence="1">Belongs to the PemK/MazF family.</text>
</comment>
<accession>A0A947DJL2</accession>
<dbReference type="GO" id="GO:0016787">
    <property type="term" value="F:hydrolase activity"/>
    <property type="evidence" value="ECO:0007669"/>
    <property type="project" value="UniProtKB-KW"/>
</dbReference>
<evidence type="ECO:0000313" key="3">
    <source>
        <dbReference type="EMBL" id="MBT9317808.1"/>
    </source>
</evidence>
<dbReference type="Proteomes" id="UP000717364">
    <property type="component" value="Unassembled WGS sequence"/>
</dbReference>
<protein>
    <submittedName>
        <fullName evidence="3">Endoribonuclease MazF</fullName>
        <ecNumber evidence="3">3.1.27.-</ecNumber>
    </submittedName>
</protein>
<name>A0A947DJL2_9CYAN</name>